<evidence type="ECO:0000313" key="2">
    <source>
        <dbReference type="EMBL" id="TBU22107.1"/>
    </source>
</evidence>
<keyword evidence="1" id="KW-1133">Transmembrane helix</keyword>
<proteinExistence type="predicted"/>
<protein>
    <submittedName>
        <fullName evidence="2">Uncharacterized protein</fullName>
    </submittedName>
</protein>
<feature type="transmembrane region" description="Helical" evidence="1">
    <location>
        <begin position="132"/>
        <end position="156"/>
    </location>
</feature>
<evidence type="ECO:0000256" key="1">
    <source>
        <dbReference type="SAM" id="Phobius"/>
    </source>
</evidence>
<dbReference type="EMBL" id="ML143557">
    <property type="protein sequence ID" value="TBU22107.1"/>
    <property type="molecule type" value="Genomic_DNA"/>
</dbReference>
<reference evidence="2" key="1">
    <citation type="submission" date="2019-01" db="EMBL/GenBank/DDBJ databases">
        <title>Draft genome sequences of three monokaryotic isolates of the white-rot basidiomycete fungus Dichomitus squalens.</title>
        <authorList>
            <consortium name="DOE Joint Genome Institute"/>
            <person name="Lopez S.C."/>
            <person name="Andreopoulos B."/>
            <person name="Pangilinan J."/>
            <person name="Lipzen A."/>
            <person name="Riley R."/>
            <person name="Ahrendt S."/>
            <person name="Ng V."/>
            <person name="Barry K."/>
            <person name="Daum C."/>
            <person name="Grigoriev I.V."/>
            <person name="Hilden K.S."/>
            <person name="Makela M.R."/>
            <person name="de Vries R.P."/>
        </authorList>
    </citation>
    <scope>NUCLEOTIDE SEQUENCE [LARGE SCALE GENOMIC DNA]</scope>
    <source>
        <strain evidence="2">OM18370.1</strain>
    </source>
</reference>
<name>A0A4Q9M6Z3_9APHY</name>
<organism evidence="2">
    <name type="scientific">Dichomitus squalens</name>
    <dbReference type="NCBI Taxonomy" id="114155"/>
    <lineage>
        <taxon>Eukaryota</taxon>
        <taxon>Fungi</taxon>
        <taxon>Dikarya</taxon>
        <taxon>Basidiomycota</taxon>
        <taxon>Agaricomycotina</taxon>
        <taxon>Agaricomycetes</taxon>
        <taxon>Polyporales</taxon>
        <taxon>Polyporaceae</taxon>
        <taxon>Dichomitus</taxon>
    </lineage>
</organism>
<dbReference type="Proteomes" id="UP000292957">
    <property type="component" value="Unassembled WGS sequence"/>
</dbReference>
<accession>A0A4Q9M6Z3</accession>
<feature type="transmembrane region" description="Helical" evidence="1">
    <location>
        <begin position="32"/>
        <end position="53"/>
    </location>
</feature>
<dbReference type="AlphaFoldDB" id="A0A4Q9M6Z3"/>
<gene>
    <name evidence="2" type="ORF">BD311DRAFT_733492</name>
</gene>
<keyword evidence="1" id="KW-0472">Membrane</keyword>
<feature type="transmembrane region" description="Helical" evidence="1">
    <location>
        <begin position="87"/>
        <end position="111"/>
    </location>
</feature>
<sequence length="258" mass="27976">MCVGTATLSINVTLGDAIVWWRVCVICGGHRSIYMVGFFLLAATCAMSVVNTVHVCGTWNLPSALTLDVRAAASSRTAEFLFSGFSWAAPATVVSVALNAIATSLIGLKAWKYRRTMRSHLSGASYRTRVGKVMALLVESGVIYIIIWLPPVVYLLRAGNSEFGTPFSNGVTNLDLYLFIFVQGGLSAFVSMYPMSIIILVALNKSQWEAHLTDGTIPVAPEIPLHHIQVTLHEVSMGQSGDANREILQSQKDNLSPE</sequence>
<dbReference type="OrthoDB" id="2757163at2759"/>
<keyword evidence="1" id="KW-0812">Transmembrane</keyword>
<feature type="transmembrane region" description="Helical" evidence="1">
    <location>
        <begin position="176"/>
        <end position="203"/>
    </location>
</feature>